<protein>
    <recommendedName>
        <fullName evidence="3">Alpha/beta hydrolase family protein</fullName>
    </recommendedName>
</protein>
<dbReference type="EMBL" id="FNDJ01000023">
    <property type="protein sequence ID" value="SDL17352.1"/>
    <property type="molecule type" value="Genomic_DNA"/>
</dbReference>
<dbReference type="InterPro" id="IPR029058">
    <property type="entry name" value="AB_hydrolase_fold"/>
</dbReference>
<evidence type="ECO:0008006" key="3">
    <source>
        <dbReference type="Google" id="ProtNLM"/>
    </source>
</evidence>
<dbReference type="Proteomes" id="UP000199202">
    <property type="component" value="Unassembled WGS sequence"/>
</dbReference>
<organism evidence="1 2">
    <name type="scientific">Nonomuraea jiangxiensis</name>
    <dbReference type="NCBI Taxonomy" id="633440"/>
    <lineage>
        <taxon>Bacteria</taxon>
        <taxon>Bacillati</taxon>
        <taxon>Actinomycetota</taxon>
        <taxon>Actinomycetes</taxon>
        <taxon>Streptosporangiales</taxon>
        <taxon>Streptosporangiaceae</taxon>
        <taxon>Nonomuraea</taxon>
    </lineage>
</organism>
<name>A0A1G9HWW8_9ACTN</name>
<keyword evidence="2" id="KW-1185">Reference proteome</keyword>
<proteinExistence type="predicted"/>
<dbReference type="STRING" id="633440.SAMN05421869_1237"/>
<accession>A0A1G9HWW8</accession>
<reference evidence="1 2" key="1">
    <citation type="submission" date="2016-10" db="EMBL/GenBank/DDBJ databases">
        <authorList>
            <person name="de Groot N.N."/>
        </authorList>
    </citation>
    <scope>NUCLEOTIDE SEQUENCE [LARGE SCALE GENOMIC DNA]</scope>
    <source>
        <strain evidence="1 2">CGMCC 4.6533</strain>
    </source>
</reference>
<dbReference type="Gene3D" id="3.40.50.1820">
    <property type="entry name" value="alpha/beta hydrolase"/>
    <property type="match status" value="1"/>
</dbReference>
<dbReference type="SUPFAM" id="SSF53474">
    <property type="entry name" value="alpha/beta-Hydrolases"/>
    <property type="match status" value="1"/>
</dbReference>
<evidence type="ECO:0000313" key="1">
    <source>
        <dbReference type="EMBL" id="SDL17352.1"/>
    </source>
</evidence>
<dbReference type="AlphaFoldDB" id="A0A1G9HWW8"/>
<sequence length="465" mass="50080">MTRSRLSRGLVTLFAASVVVGLGLVAGPRMATAAAEGKPAPEYIQLSGAAKAALHRPDPGLFPDANTVVIGIHRDGNWLSNATTKNLSDRGFFVIGVNPRSDNNEAKAAPWENNALDLAQAVRYARAMPGVEHVVLYGASGGGPTTTFYQAVAENGSAYCKDPQRLVKCEGSGFDNFPPVDGIITQDSHPGNTINSVRSISGGVRNDKKLLNRYDTDPMVDRKLDPFNPANGYAEDGNTHYSQAFIDAYSKAQSGRMNKLIDEAEKLLAKAEAKGDDDAPFVMPMMDNARLPQIDLGIDHSTVKPAKLLKDDGTIEDRYPVESVRVQSLEPGDESGFSSTMMLTAKSFLSVRAIRSTNSLDGIEWCTSNNSVMCALQSVHVPLLVTAMGGHYFVRDAEQFYDMAASQDKDFYVIEGATHGGTGCTACSAVTGQSYANAQKNMYNLMANWLNERFAKKPATPATHP</sequence>
<evidence type="ECO:0000313" key="2">
    <source>
        <dbReference type="Proteomes" id="UP000199202"/>
    </source>
</evidence>
<gene>
    <name evidence="1" type="ORF">SAMN05421869_1237</name>
</gene>